<sequence>MRNMSFMLTTEQIRNKTKTVTRRTGWKTLKPGTVLNACFKCMGLKKGEKVEKICQIRVTDVRRESLSKMCLDQTYGDQEASLEGFRTKQGLNLLRCSAPT</sequence>
<evidence type="ECO:0000313" key="1">
    <source>
        <dbReference type="EMBL" id="QDU03112.1"/>
    </source>
</evidence>
<dbReference type="AlphaFoldDB" id="A0A517WCX9"/>
<dbReference type="Proteomes" id="UP000320722">
    <property type="component" value="Chromosome"/>
</dbReference>
<accession>A0A517WCX9</accession>
<proteinExistence type="predicted"/>
<dbReference type="EMBL" id="CP036347">
    <property type="protein sequence ID" value="QDU03112.1"/>
    <property type="molecule type" value="Genomic_DNA"/>
</dbReference>
<gene>
    <name evidence="1" type="ORF">V6x_28240</name>
</gene>
<name>A0A517WCX9_9PLAN</name>
<evidence type="ECO:0000313" key="2">
    <source>
        <dbReference type="Proteomes" id="UP000320722"/>
    </source>
</evidence>
<reference evidence="1 2" key="1">
    <citation type="submission" date="2019-02" db="EMBL/GenBank/DDBJ databases">
        <title>Deep-cultivation of Planctomycetes and their phenomic and genomic characterization uncovers novel biology.</title>
        <authorList>
            <person name="Wiegand S."/>
            <person name="Jogler M."/>
            <person name="Boedeker C."/>
            <person name="Pinto D."/>
            <person name="Vollmers J."/>
            <person name="Rivas-Marin E."/>
            <person name="Kohn T."/>
            <person name="Peeters S.H."/>
            <person name="Heuer A."/>
            <person name="Rast P."/>
            <person name="Oberbeckmann S."/>
            <person name="Bunk B."/>
            <person name="Jeske O."/>
            <person name="Meyerdierks A."/>
            <person name="Storesund J.E."/>
            <person name="Kallscheuer N."/>
            <person name="Luecker S."/>
            <person name="Lage O.M."/>
            <person name="Pohl T."/>
            <person name="Merkel B.J."/>
            <person name="Hornburger P."/>
            <person name="Mueller R.-W."/>
            <person name="Bruemmer F."/>
            <person name="Labrenz M."/>
            <person name="Spormann A.M."/>
            <person name="Op den Camp H."/>
            <person name="Overmann J."/>
            <person name="Amann R."/>
            <person name="Jetten M.S.M."/>
            <person name="Mascher T."/>
            <person name="Medema M.H."/>
            <person name="Devos D.P."/>
            <person name="Kaster A.-K."/>
            <person name="Ovreas L."/>
            <person name="Rohde M."/>
            <person name="Galperin M.Y."/>
            <person name="Jogler C."/>
        </authorList>
    </citation>
    <scope>NUCLEOTIDE SEQUENCE [LARGE SCALE GENOMIC DNA]</scope>
    <source>
        <strain evidence="1 2">V6</strain>
    </source>
</reference>
<protein>
    <submittedName>
        <fullName evidence="1">Uncharacterized protein</fullName>
    </submittedName>
</protein>
<organism evidence="1 2">
    <name type="scientific">Gimesia chilikensis</name>
    <dbReference type="NCBI Taxonomy" id="2605989"/>
    <lineage>
        <taxon>Bacteria</taxon>
        <taxon>Pseudomonadati</taxon>
        <taxon>Planctomycetota</taxon>
        <taxon>Planctomycetia</taxon>
        <taxon>Planctomycetales</taxon>
        <taxon>Planctomycetaceae</taxon>
        <taxon>Gimesia</taxon>
    </lineage>
</organism>